<reference evidence="9 11" key="2">
    <citation type="journal article" date="2019" name="Genome Biol. Evol.">
        <title>Insights into the evolution of the New World diploid cottons (Gossypium, subgenus Houzingenia) based on genome sequencing.</title>
        <authorList>
            <person name="Grover C.E."/>
            <person name="Arick M.A. 2nd"/>
            <person name="Thrash A."/>
            <person name="Conover J.L."/>
            <person name="Sanders W.S."/>
            <person name="Peterson D.G."/>
            <person name="Frelichowski J.E."/>
            <person name="Scheffler J.A."/>
            <person name="Scheffler B.E."/>
            <person name="Wendel J.F."/>
        </authorList>
    </citation>
    <scope>NUCLEOTIDE SEQUENCE [LARGE SCALE GENOMIC DNA]</scope>
    <source>
        <strain evidence="9">8</strain>
        <tissue evidence="9">Leaf</tissue>
    </source>
</reference>
<dbReference type="PANTHER" id="PTHR11969">
    <property type="entry name" value="MAX DIMERIZATION, MAD"/>
    <property type="match status" value="1"/>
</dbReference>
<dbReference type="STRING" id="29730.A0A0D2QN33"/>
<keyword evidence="3" id="KW-0238">DNA-binding</keyword>
<dbReference type="PROSITE" id="PS50888">
    <property type="entry name" value="BHLH"/>
    <property type="match status" value="1"/>
</dbReference>
<keyword evidence="5" id="KW-0539">Nucleus</keyword>
<evidence type="ECO:0000256" key="2">
    <source>
        <dbReference type="ARBA" id="ARBA00023015"/>
    </source>
</evidence>
<evidence type="ECO:0000256" key="5">
    <source>
        <dbReference type="ARBA" id="ARBA00023242"/>
    </source>
</evidence>
<dbReference type="CDD" id="cd11448">
    <property type="entry name" value="bHLH_AtFAMA_like"/>
    <property type="match status" value="1"/>
</dbReference>
<feature type="domain" description="BHLH" evidence="7">
    <location>
        <begin position="121"/>
        <end position="172"/>
    </location>
</feature>
<dbReference type="OrthoDB" id="684567at2759"/>
<reference evidence="9" key="3">
    <citation type="submission" date="2020-04" db="EMBL/GenBank/DDBJ databases">
        <authorList>
            <person name="Grover C.E."/>
            <person name="Arick M.A. II"/>
            <person name="Thrash A."/>
            <person name="Conover J.L."/>
            <person name="Sanders W.S."/>
            <person name="Peterson D.G."/>
            <person name="Scheffler J.A."/>
            <person name="Scheffler B.E."/>
            <person name="Wendel J.F."/>
        </authorList>
    </citation>
    <scope>NUCLEOTIDE SEQUENCE</scope>
    <source>
        <strain evidence="9">8</strain>
        <tissue evidence="9">Leaf</tissue>
    </source>
</reference>
<accession>A0A0D2QN33</accession>
<dbReference type="AlphaFoldDB" id="A0A0D2QN33"/>
<dbReference type="Gene3D" id="4.10.280.10">
    <property type="entry name" value="Helix-loop-helix DNA-binding domain"/>
    <property type="match status" value="1"/>
</dbReference>
<evidence type="ECO:0000256" key="3">
    <source>
        <dbReference type="ARBA" id="ARBA00023125"/>
    </source>
</evidence>
<dbReference type="GO" id="GO:0046983">
    <property type="term" value="F:protein dimerization activity"/>
    <property type="evidence" value="ECO:0007669"/>
    <property type="project" value="InterPro"/>
</dbReference>
<dbReference type="Proteomes" id="UP000593578">
    <property type="component" value="Unassembled WGS sequence"/>
</dbReference>
<dbReference type="InterPro" id="IPR011598">
    <property type="entry name" value="bHLH_dom"/>
</dbReference>
<dbReference type="OMA" id="VYEMVGR"/>
<dbReference type="SMART" id="SM00353">
    <property type="entry name" value="HLH"/>
    <property type="match status" value="1"/>
</dbReference>
<protein>
    <recommendedName>
        <fullName evidence="7">BHLH domain-containing protein</fullName>
    </recommendedName>
</protein>
<dbReference type="GO" id="GO:0005634">
    <property type="term" value="C:nucleus"/>
    <property type="evidence" value="ECO:0007669"/>
    <property type="project" value="UniProtKB-SubCell"/>
</dbReference>
<name>A0A0D2QN33_GOSRA</name>
<reference evidence="8 10" key="1">
    <citation type="journal article" date="2012" name="Nature">
        <title>Repeated polyploidization of Gossypium genomes and the evolution of spinnable cotton fibres.</title>
        <authorList>
            <person name="Paterson A.H."/>
            <person name="Wendel J.F."/>
            <person name="Gundlach H."/>
            <person name="Guo H."/>
            <person name="Jenkins J."/>
            <person name="Jin D."/>
            <person name="Llewellyn D."/>
            <person name="Showmaker K.C."/>
            <person name="Shu S."/>
            <person name="Udall J."/>
            <person name="Yoo M.J."/>
            <person name="Byers R."/>
            <person name="Chen W."/>
            <person name="Doron-Faigenboim A."/>
            <person name="Duke M.V."/>
            <person name="Gong L."/>
            <person name="Grimwood J."/>
            <person name="Grover C."/>
            <person name="Grupp K."/>
            <person name="Hu G."/>
            <person name="Lee T.H."/>
            <person name="Li J."/>
            <person name="Lin L."/>
            <person name="Liu T."/>
            <person name="Marler B.S."/>
            <person name="Page J.T."/>
            <person name="Roberts A.W."/>
            <person name="Romanel E."/>
            <person name="Sanders W.S."/>
            <person name="Szadkowski E."/>
            <person name="Tan X."/>
            <person name="Tang H."/>
            <person name="Xu C."/>
            <person name="Wang J."/>
            <person name="Wang Z."/>
            <person name="Zhang D."/>
            <person name="Zhang L."/>
            <person name="Ashrafi H."/>
            <person name="Bedon F."/>
            <person name="Bowers J.E."/>
            <person name="Brubaker C.L."/>
            <person name="Chee P.W."/>
            <person name="Das S."/>
            <person name="Gingle A.R."/>
            <person name="Haigler C.H."/>
            <person name="Harker D."/>
            <person name="Hoffmann L.V."/>
            <person name="Hovav R."/>
            <person name="Jones D.C."/>
            <person name="Lemke C."/>
            <person name="Mansoor S."/>
            <person name="ur Rahman M."/>
            <person name="Rainville L.N."/>
            <person name="Rambani A."/>
            <person name="Reddy U.K."/>
            <person name="Rong J.K."/>
            <person name="Saranga Y."/>
            <person name="Scheffler B.E."/>
            <person name="Scheffler J.A."/>
            <person name="Stelly D.M."/>
            <person name="Triplett B.A."/>
            <person name="Van Deynze A."/>
            <person name="Vaslin M.F."/>
            <person name="Waghmare V.N."/>
            <person name="Walford S.A."/>
            <person name="Wright R.J."/>
            <person name="Zaki E.A."/>
            <person name="Zhang T."/>
            <person name="Dennis E.S."/>
            <person name="Mayer K.F."/>
            <person name="Peterson D.G."/>
            <person name="Rokhsar D.S."/>
            <person name="Wang X."/>
            <person name="Schmutz J."/>
        </authorList>
    </citation>
    <scope>NUCLEOTIDE SEQUENCE [LARGE SCALE GENOMIC DNA]</scope>
</reference>
<dbReference type="PANTHER" id="PTHR11969:SF89">
    <property type="entry name" value="TRANSCRIPTION FACTOR BHLH99"/>
    <property type="match status" value="1"/>
</dbReference>
<dbReference type="EMBL" id="CM001742">
    <property type="protein sequence ID" value="KJB18241.1"/>
    <property type="molecule type" value="Genomic_DNA"/>
</dbReference>
<evidence type="ECO:0000313" key="8">
    <source>
        <dbReference type="EMBL" id="KJB18241.1"/>
    </source>
</evidence>
<sequence length="323" mass="36010">MALEAVVFQRDPFCYGGSGPCNTYGVGFQQQEEKANYSNNGEMVSKSGGGGTRGSSSSSFMVHQTLKEWPWDFNSSSSPDIGFSTGGPIFSPTEAPAIDTRSCRRRRRRPKSVKNKEEIENQRMIHIAVERNRRRQMNDYLAVLRTMMPNSYVQRGDQASIIGGAINFVKVLEQILQSLEARKRMEKRSDSTTFSSLFSDFFSFPQYSTSIQTETPGESTAEKWSFPSCSSSSSVADVEVTMVDSHANVKILSKKHPKQLFNMVSGLHSLGLFVLHLNVTSVENRVLYSLSVKVEENCQLNTVNEIAAAVYEMVDKFQEEAAA</sequence>
<dbReference type="SUPFAM" id="SSF47459">
    <property type="entry name" value="HLH, helix-loop-helix DNA-binding domain"/>
    <property type="match status" value="1"/>
</dbReference>
<comment type="subcellular location">
    <subcellularLocation>
        <location evidence="1">Nucleus</location>
    </subcellularLocation>
</comment>
<dbReference type="Proteomes" id="UP000032304">
    <property type="component" value="Chromosome 3"/>
</dbReference>
<evidence type="ECO:0000259" key="7">
    <source>
        <dbReference type="PROSITE" id="PS50888"/>
    </source>
</evidence>
<evidence type="ECO:0000313" key="10">
    <source>
        <dbReference type="Proteomes" id="UP000032304"/>
    </source>
</evidence>
<feature type="region of interest" description="Disordered" evidence="6">
    <location>
        <begin position="39"/>
        <end position="58"/>
    </location>
</feature>
<dbReference type="Gramene" id="KJB18241">
    <property type="protein sequence ID" value="KJB18241"/>
    <property type="gene ID" value="B456_003G041800"/>
</dbReference>
<evidence type="ECO:0000256" key="6">
    <source>
        <dbReference type="SAM" id="MobiDB-lite"/>
    </source>
</evidence>
<dbReference type="EMBL" id="JABEZZ010000003">
    <property type="protein sequence ID" value="MBA0581901.1"/>
    <property type="molecule type" value="Genomic_DNA"/>
</dbReference>
<keyword evidence="4" id="KW-0804">Transcription</keyword>
<organism evidence="8 10">
    <name type="scientific">Gossypium raimondii</name>
    <name type="common">Peruvian cotton</name>
    <name type="synonym">Gossypium klotzschianum subsp. raimondii</name>
    <dbReference type="NCBI Taxonomy" id="29730"/>
    <lineage>
        <taxon>Eukaryota</taxon>
        <taxon>Viridiplantae</taxon>
        <taxon>Streptophyta</taxon>
        <taxon>Embryophyta</taxon>
        <taxon>Tracheophyta</taxon>
        <taxon>Spermatophyta</taxon>
        <taxon>Magnoliopsida</taxon>
        <taxon>eudicotyledons</taxon>
        <taxon>Gunneridae</taxon>
        <taxon>Pentapetalae</taxon>
        <taxon>rosids</taxon>
        <taxon>malvids</taxon>
        <taxon>Malvales</taxon>
        <taxon>Malvaceae</taxon>
        <taxon>Malvoideae</taxon>
        <taxon>Gossypium</taxon>
    </lineage>
</organism>
<gene>
    <name evidence="8" type="ORF">B456_003G041800</name>
    <name evidence="9" type="ORF">Gorai_024062</name>
</gene>
<keyword evidence="2" id="KW-0805">Transcription regulation</keyword>
<dbReference type="GO" id="GO:0000978">
    <property type="term" value="F:RNA polymerase II cis-regulatory region sequence-specific DNA binding"/>
    <property type="evidence" value="ECO:0007669"/>
    <property type="project" value="TreeGrafter"/>
</dbReference>
<evidence type="ECO:0000256" key="4">
    <source>
        <dbReference type="ARBA" id="ARBA00023163"/>
    </source>
</evidence>
<keyword evidence="10" id="KW-1185">Reference proteome</keyword>
<dbReference type="GO" id="GO:0000981">
    <property type="term" value="F:DNA-binding transcription factor activity, RNA polymerase II-specific"/>
    <property type="evidence" value="ECO:0007669"/>
    <property type="project" value="TreeGrafter"/>
</dbReference>
<evidence type="ECO:0000313" key="11">
    <source>
        <dbReference type="Proteomes" id="UP000593578"/>
    </source>
</evidence>
<dbReference type="InterPro" id="IPR036638">
    <property type="entry name" value="HLH_DNA-bd_sf"/>
</dbReference>
<dbReference type="KEGG" id="gra:105787816"/>
<proteinExistence type="predicted"/>
<dbReference type="Pfam" id="PF00010">
    <property type="entry name" value="HLH"/>
    <property type="match status" value="1"/>
</dbReference>
<dbReference type="eggNOG" id="ENOG502QSWD">
    <property type="taxonomic scope" value="Eukaryota"/>
</dbReference>
<evidence type="ECO:0000256" key="1">
    <source>
        <dbReference type="ARBA" id="ARBA00004123"/>
    </source>
</evidence>
<evidence type="ECO:0000313" key="9">
    <source>
        <dbReference type="EMBL" id="MBA0581901.1"/>
    </source>
</evidence>